<reference evidence="8 9" key="1">
    <citation type="submission" date="2019-07" db="EMBL/GenBank/DDBJ databases">
        <title>New Mycobacterium species.</title>
        <authorList>
            <person name="Tortoli E."/>
            <person name="Ghielmetti G."/>
            <person name="Friedel U."/>
            <person name="Trovato A."/>
        </authorList>
    </citation>
    <scope>NUCLEOTIDE SEQUENCE [LARGE SCALE GENOMIC DNA]</scope>
    <source>
        <strain evidence="8 9">16-83</strain>
    </source>
</reference>
<dbReference type="Pfam" id="PF00482">
    <property type="entry name" value="T2SSF"/>
    <property type="match status" value="1"/>
</dbReference>
<feature type="transmembrane region" description="Helical" evidence="6">
    <location>
        <begin position="193"/>
        <end position="214"/>
    </location>
</feature>
<evidence type="ECO:0000259" key="7">
    <source>
        <dbReference type="Pfam" id="PF00482"/>
    </source>
</evidence>
<keyword evidence="5 6" id="KW-0472">Membrane</keyword>
<sequence length="266" mass="26642">MSGPAAGALLLALALLALPGSSRRLTPGAAGRRRAGPPGAGAAGCIVAGTAIAAAAALPSTTILAGAVLGATAVLRQRRRRRIRQAMDEGRMLEAALDVVVGELRVGSHPVRAFGVAAEETGGPVAVSLRSVAARARLGADVAGGLRAAAGSSSLPAHWDRLAVCWQLAGDHGLAIATLMRAAQRDIAERQRFSVRVAVGLAGARATAAILAGLPVPGVLLGQLIGARPLSFLLGGHGGGWLLVVGSALACGGLLWSDRITDRLFA</sequence>
<protein>
    <recommendedName>
        <fullName evidence="7">Type II secretion system protein GspF domain-containing protein</fullName>
    </recommendedName>
</protein>
<feature type="transmembrane region" description="Helical" evidence="6">
    <location>
        <begin position="234"/>
        <end position="256"/>
    </location>
</feature>
<evidence type="ECO:0000256" key="5">
    <source>
        <dbReference type="ARBA" id="ARBA00023136"/>
    </source>
</evidence>
<proteinExistence type="predicted"/>
<dbReference type="PANTHER" id="PTHR35007">
    <property type="entry name" value="INTEGRAL MEMBRANE PROTEIN-RELATED"/>
    <property type="match status" value="1"/>
</dbReference>
<dbReference type="EMBL" id="VMQU01000180">
    <property type="protein sequence ID" value="TVS78196.1"/>
    <property type="molecule type" value="Genomic_DNA"/>
</dbReference>
<dbReference type="Proteomes" id="UP000320513">
    <property type="component" value="Unassembled WGS sequence"/>
</dbReference>
<keyword evidence="4 6" id="KW-1133">Transmembrane helix</keyword>
<gene>
    <name evidence="8" type="ORF">FPZ47_25370</name>
</gene>
<feature type="transmembrane region" description="Helical" evidence="6">
    <location>
        <begin position="46"/>
        <end position="75"/>
    </location>
</feature>
<evidence type="ECO:0000256" key="1">
    <source>
        <dbReference type="ARBA" id="ARBA00004651"/>
    </source>
</evidence>
<keyword evidence="9" id="KW-1185">Reference proteome</keyword>
<dbReference type="PANTHER" id="PTHR35007:SF4">
    <property type="entry name" value="CONSERVED TRANSMEMBRANE PROTEIN-RELATED"/>
    <property type="match status" value="1"/>
</dbReference>
<evidence type="ECO:0000256" key="4">
    <source>
        <dbReference type="ARBA" id="ARBA00022989"/>
    </source>
</evidence>
<dbReference type="GO" id="GO:0005886">
    <property type="term" value="C:plasma membrane"/>
    <property type="evidence" value="ECO:0007669"/>
    <property type="project" value="UniProtKB-SubCell"/>
</dbReference>
<dbReference type="RefSeq" id="WP_144956624.1">
    <property type="nucleotide sequence ID" value="NZ_VMQU01000180.1"/>
</dbReference>
<evidence type="ECO:0000256" key="3">
    <source>
        <dbReference type="ARBA" id="ARBA00022692"/>
    </source>
</evidence>
<evidence type="ECO:0000256" key="2">
    <source>
        <dbReference type="ARBA" id="ARBA00022475"/>
    </source>
</evidence>
<organism evidence="8 9">
    <name type="scientific">Mycobacterium helveticum</name>
    <dbReference type="NCBI Taxonomy" id="2592811"/>
    <lineage>
        <taxon>Bacteria</taxon>
        <taxon>Bacillati</taxon>
        <taxon>Actinomycetota</taxon>
        <taxon>Actinomycetes</taxon>
        <taxon>Mycobacteriales</taxon>
        <taxon>Mycobacteriaceae</taxon>
        <taxon>Mycobacterium</taxon>
    </lineage>
</organism>
<evidence type="ECO:0000313" key="9">
    <source>
        <dbReference type="Proteomes" id="UP000320513"/>
    </source>
</evidence>
<evidence type="ECO:0000256" key="6">
    <source>
        <dbReference type="SAM" id="Phobius"/>
    </source>
</evidence>
<dbReference type="OrthoDB" id="3712305at2"/>
<accession>A0A557WY48</accession>
<keyword evidence="2" id="KW-1003">Cell membrane</keyword>
<evidence type="ECO:0000313" key="8">
    <source>
        <dbReference type="EMBL" id="TVS78196.1"/>
    </source>
</evidence>
<dbReference type="AlphaFoldDB" id="A0A557WY48"/>
<comment type="caution">
    <text evidence="8">The sequence shown here is derived from an EMBL/GenBank/DDBJ whole genome shotgun (WGS) entry which is preliminary data.</text>
</comment>
<feature type="domain" description="Type II secretion system protein GspF" evidence="7">
    <location>
        <begin position="97"/>
        <end position="219"/>
    </location>
</feature>
<dbReference type="InterPro" id="IPR018076">
    <property type="entry name" value="T2SS_GspF_dom"/>
</dbReference>
<keyword evidence="3 6" id="KW-0812">Transmembrane</keyword>
<name>A0A557WY48_9MYCO</name>
<comment type="subcellular location">
    <subcellularLocation>
        <location evidence="1">Cell membrane</location>
        <topology evidence="1">Multi-pass membrane protein</topology>
    </subcellularLocation>
</comment>